<evidence type="ECO:0008006" key="3">
    <source>
        <dbReference type="Google" id="ProtNLM"/>
    </source>
</evidence>
<proteinExistence type="predicted"/>
<dbReference type="Pfam" id="PF10294">
    <property type="entry name" value="Methyltransf_16"/>
    <property type="match status" value="1"/>
</dbReference>
<sequence>MMEISLQPNPDETPWIDAWIRWERDAMGTDDSDEDDDYQPESPTHTFACRYAGTSQCPAIDISLRGFPSDSQETWNSTGLTLWRSSEHLCEYLVKEASSPRGLFAEHQRFLELGSGLGRSGILALHCLSIMTNNNIDDDSAGGEPRRKFLCLTDGDTDVLRQLRENVQQNQPCTNKSNNDTKEEGNANHTTPTPIVTVNCSQLRWGYESTKAFLPSVDQQPFDVIFGSDLIYVAKNIPPLFETVTTLLAPKQESLCTCSSSCFIMAHCTRREGNEVSVEMVLEAAESFGLEHSVVEEDDDISLFVFRWKRN</sequence>
<reference evidence="2" key="1">
    <citation type="submission" date="2021-01" db="EMBL/GenBank/DDBJ databases">
        <authorList>
            <person name="Corre E."/>
            <person name="Pelletier E."/>
            <person name="Niang G."/>
            <person name="Scheremetjew M."/>
            <person name="Finn R."/>
            <person name="Kale V."/>
            <person name="Holt S."/>
            <person name="Cochrane G."/>
            <person name="Meng A."/>
            <person name="Brown T."/>
            <person name="Cohen L."/>
        </authorList>
    </citation>
    <scope>NUCLEOTIDE SEQUENCE</scope>
    <source>
        <strain evidence="2">CCMP127</strain>
    </source>
</reference>
<dbReference type="EMBL" id="HBIM01018015">
    <property type="protein sequence ID" value="CAE0416836.1"/>
    <property type="molecule type" value="Transcribed_RNA"/>
</dbReference>
<name>A0A7S3LBD1_9STRA</name>
<feature type="region of interest" description="Disordered" evidence="1">
    <location>
        <begin position="165"/>
        <end position="193"/>
    </location>
</feature>
<dbReference type="Gene3D" id="3.40.50.150">
    <property type="entry name" value="Vaccinia Virus protein VP39"/>
    <property type="match status" value="1"/>
</dbReference>
<dbReference type="InterPro" id="IPR019410">
    <property type="entry name" value="Methyltransf_16"/>
</dbReference>
<dbReference type="PANTHER" id="PTHR14614:SF132">
    <property type="entry name" value="PROTEIN-LYSINE METHYLTRANSFERASE C42C1.13"/>
    <property type="match status" value="1"/>
</dbReference>
<dbReference type="AlphaFoldDB" id="A0A7S3LBD1"/>
<feature type="compositionally biased region" description="Polar residues" evidence="1">
    <location>
        <begin position="165"/>
        <end position="178"/>
    </location>
</feature>
<evidence type="ECO:0000256" key="1">
    <source>
        <dbReference type="SAM" id="MobiDB-lite"/>
    </source>
</evidence>
<dbReference type="SUPFAM" id="SSF53335">
    <property type="entry name" value="S-adenosyl-L-methionine-dependent methyltransferases"/>
    <property type="match status" value="1"/>
</dbReference>
<dbReference type="PANTHER" id="PTHR14614">
    <property type="entry name" value="HEPATOCELLULAR CARCINOMA-ASSOCIATED ANTIGEN"/>
    <property type="match status" value="1"/>
</dbReference>
<gene>
    <name evidence="2" type="ORF">ACOF00016_LOCUS13843</name>
</gene>
<dbReference type="InterPro" id="IPR029063">
    <property type="entry name" value="SAM-dependent_MTases_sf"/>
</dbReference>
<accession>A0A7S3LBD1</accession>
<evidence type="ECO:0000313" key="2">
    <source>
        <dbReference type="EMBL" id="CAE0416836.1"/>
    </source>
</evidence>
<protein>
    <recommendedName>
        <fullName evidence="3">Calmodulin-lysine N-methyltransferase</fullName>
    </recommendedName>
</protein>
<organism evidence="2">
    <name type="scientific">Amphora coffeiformis</name>
    <dbReference type="NCBI Taxonomy" id="265554"/>
    <lineage>
        <taxon>Eukaryota</taxon>
        <taxon>Sar</taxon>
        <taxon>Stramenopiles</taxon>
        <taxon>Ochrophyta</taxon>
        <taxon>Bacillariophyta</taxon>
        <taxon>Bacillariophyceae</taxon>
        <taxon>Bacillariophycidae</taxon>
        <taxon>Thalassiophysales</taxon>
        <taxon>Catenulaceae</taxon>
        <taxon>Amphora</taxon>
    </lineage>
</organism>